<evidence type="ECO:0000313" key="17">
    <source>
        <dbReference type="Proteomes" id="UP000515806"/>
    </source>
</evidence>
<evidence type="ECO:0000256" key="8">
    <source>
        <dbReference type="ARBA" id="ARBA00022989"/>
    </source>
</evidence>
<dbReference type="GO" id="GO:0006629">
    <property type="term" value="P:lipid metabolic process"/>
    <property type="evidence" value="ECO:0007669"/>
    <property type="project" value="UniProtKB-KW"/>
</dbReference>
<feature type="transmembrane region" description="Helical" evidence="14">
    <location>
        <begin position="514"/>
        <end position="531"/>
    </location>
</feature>
<feature type="transmembrane region" description="Helical" evidence="14">
    <location>
        <begin position="135"/>
        <end position="158"/>
    </location>
</feature>
<keyword evidence="5" id="KW-1003">Cell membrane</keyword>
<gene>
    <name evidence="16" type="ORF">H9L23_12100</name>
</gene>
<evidence type="ECO:0000256" key="5">
    <source>
        <dbReference type="ARBA" id="ARBA00022475"/>
    </source>
</evidence>
<evidence type="ECO:0000256" key="2">
    <source>
        <dbReference type="ARBA" id="ARBA00008627"/>
    </source>
</evidence>
<feature type="transmembrane region" description="Helical" evidence="14">
    <location>
        <begin position="164"/>
        <end position="186"/>
    </location>
</feature>
<feature type="domain" description="Phosphatidylglycerol lysyltransferase C-terminal" evidence="15">
    <location>
        <begin position="552"/>
        <end position="842"/>
    </location>
</feature>
<comment type="catalytic activity">
    <reaction evidence="13">
        <text>L-lysyl-tRNA(Lys) + a 1,2-diacyl-sn-glycero-3-phospho-(1'-sn-glycerol) = a 1,2-diacyl-sn-glycero-3-phospho-1'-(3'-O-L-lysyl)-sn-glycerol + tRNA(Lys)</text>
        <dbReference type="Rhea" id="RHEA:10668"/>
        <dbReference type="Rhea" id="RHEA-COMP:9696"/>
        <dbReference type="Rhea" id="RHEA-COMP:9697"/>
        <dbReference type="ChEBI" id="CHEBI:64716"/>
        <dbReference type="ChEBI" id="CHEBI:75792"/>
        <dbReference type="ChEBI" id="CHEBI:78442"/>
        <dbReference type="ChEBI" id="CHEBI:78529"/>
        <dbReference type="EC" id="2.3.2.3"/>
    </reaction>
</comment>
<evidence type="ECO:0000259" key="15">
    <source>
        <dbReference type="Pfam" id="PF09924"/>
    </source>
</evidence>
<organism evidence="16 17">
    <name type="scientific">Pedobacter roseus</name>
    <dbReference type="NCBI Taxonomy" id="336820"/>
    <lineage>
        <taxon>Bacteria</taxon>
        <taxon>Pseudomonadati</taxon>
        <taxon>Bacteroidota</taxon>
        <taxon>Sphingobacteriia</taxon>
        <taxon>Sphingobacteriales</taxon>
        <taxon>Sphingobacteriaceae</taxon>
        <taxon>Pedobacter</taxon>
    </lineage>
</organism>
<feature type="transmembrane region" description="Helical" evidence="14">
    <location>
        <begin position="95"/>
        <end position="115"/>
    </location>
</feature>
<evidence type="ECO:0000256" key="6">
    <source>
        <dbReference type="ARBA" id="ARBA00022679"/>
    </source>
</evidence>
<name>A0A7G9QN40_9SPHI</name>
<feature type="transmembrane region" description="Helical" evidence="14">
    <location>
        <begin position="283"/>
        <end position="305"/>
    </location>
</feature>
<comment type="subcellular location">
    <subcellularLocation>
        <location evidence="1">Cell membrane</location>
        <topology evidence="1">Multi-pass membrane protein</topology>
    </subcellularLocation>
</comment>
<dbReference type="EC" id="2.3.2.3" evidence="3"/>
<dbReference type="GO" id="GO:0050071">
    <property type="term" value="F:phosphatidylglycerol lysyltransferase activity"/>
    <property type="evidence" value="ECO:0007669"/>
    <property type="project" value="UniProtKB-EC"/>
</dbReference>
<dbReference type="KEGG" id="proe:H9L23_12100"/>
<proteinExistence type="inferred from homology"/>
<evidence type="ECO:0000256" key="14">
    <source>
        <dbReference type="SAM" id="Phobius"/>
    </source>
</evidence>
<dbReference type="GO" id="GO:0005886">
    <property type="term" value="C:plasma membrane"/>
    <property type="evidence" value="ECO:0007669"/>
    <property type="project" value="UniProtKB-SubCell"/>
</dbReference>
<dbReference type="InterPro" id="IPR022791">
    <property type="entry name" value="L-PG_synthase/AglD"/>
</dbReference>
<dbReference type="SUPFAM" id="SSF55729">
    <property type="entry name" value="Acyl-CoA N-acyltransferases (Nat)"/>
    <property type="match status" value="1"/>
</dbReference>
<evidence type="ECO:0000256" key="11">
    <source>
        <dbReference type="ARBA" id="ARBA00023251"/>
    </source>
</evidence>
<dbReference type="AlphaFoldDB" id="A0A7G9QN40"/>
<evidence type="ECO:0000256" key="7">
    <source>
        <dbReference type="ARBA" id="ARBA00022692"/>
    </source>
</evidence>
<dbReference type="GO" id="GO:0046677">
    <property type="term" value="P:response to antibiotic"/>
    <property type="evidence" value="ECO:0007669"/>
    <property type="project" value="UniProtKB-KW"/>
</dbReference>
<dbReference type="Proteomes" id="UP000515806">
    <property type="component" value="Chromosome"/>
</dbReference>
<dbReference type="InterPro" id="IPR024320">
    <property type="entry name" value="LPG_synthase_C"/>
</dbReference>
<feature type="transmembrane region" description="Helical" evidence="14">
    <location>
        <begin position="16"/>
        <end position="34"/>
    </location>
</feature>
<evidence type="ECO:0000256" key="13">
    <source>
        <dbReference type="ARBA" id="ARBA00047540"/>
    </source>
</evidence>
<feature type="transmembrane region" description="Helical" evidence="14">
    <location>
        <begin position="448"/>
        <end position="471"/>
    </location>
</feature>
<protein>
    <recommendedName>
        <fullName evidence="4">Phosphatidylglycerol lysyltransferase</fullName>
        <ecNumber evidence="3">2.3.2.3</ecNumber>
    </recommendedName>
    <alternativeName>
        <fullName evidence="12">Lysylphosphatidylglycerol synthase</fullName>
    </alternativeName>
</protein>
<accession>A0A7G9QN40</accession>
<dbReference type="EMBL" id="CP060723">
    <property type="protein sequence ID" value="QNN44765.1"/>
    <property type="molecule type" value="Genomic_DNA"/>
</dbReference>
<comment type="similarity">
    <text evidence="2">Belongs to the LPG synthase family.</text>
</comment>
<feature type="transmembrane region" description="Helical" evidence="14">
    <location>
        <begin position="54"/>
        <end position="75"/>
    </location>
</feature>
<feature type="transmembrane region" description="Helical" evidence="14">
    <location>
        <begin position="220"/>
        <end position="245"/>
    </location>
</feature>
<evidence type="ECO:0000256" key="4">
    <source>
        <dbReference type="ARBA" id="ARBA00021546"/>
    </source>
</evidence>
<dbReference type="PANTHER" id="PTHR34697:SF2">
    <property type="entry name" value="PHOSPHATIDYLGLYCEROL LYSYLTRANSFERASE"/>
    <property type="match status" value="1"/>
</dbReference>
<feature type="transmembrane region" description="Helical" evidence="14">
    <location>
        <begin position="395"/>
        <end position="412"/>
    </location>
</feature>
<dbReference type="GO" id="GO:0055091">
    <property type="term" value="P:phospholipid homeostasis"/>
    <property type="evidence" value="ECO:0007669"/>
    <property type="project" value="TreeGrafter"/>
</dbReference>
<keyword evidence="11" id="KW-0046">Antibiotic resistance</keyword>
<keyword evidence="6" id="KW-0808">Transferase</keyword>
<keyword evidence="10 14" id="KW-0472">Membrane</keyword>
<dbReference type="RefSeq" id="WP_187595194.1">
    <property type="nucleotide sequence ID" value="NZ_CP060723.1"/>
</dbReference>
<evidence type="ECO:0000256" key="9">
    <source>
        <dbReference type="ARBA" id="ARBA00023098"/>
    </source>
</evidence>
<dbReference type="PANTHER" id="PTHR34697">
    <property type="entry name" value="PHOSPHATIDYLGLYCEROL LYSYLTRANSFERASE"/>
    <property type="match status" value="1"/>
</dbReference>
<feature type="transmembrane region" description="Helical" evidence="14">
    <location>
        <begin position="251"/>
        <end position="271"/>
    </location>
</feature>
<keyword evidence="9" id="KW-0443">Lipid metabolism</keyword>
<keyword evidence="8 14" id="KW-1133">Transmembrane helix</keyword>
<keyword evidence="17" id="KW-1185">Reference proteome</keyword>
<keyword evidence="7 14" id="KW-0812">Transmembrane</keyword>
<sequence length="862" mass="97882">MHKAKSFLSNLVYNKFFWQFFLAVFMLGMAVFFIRNQHVEVIQITRQLDTAVPLYVVLGILLTGVYILAQGQMYVHSFKALNVHISLGNAIKLFLKRNLISVFLPAGGFSSLIFFTREIEEKGISKSKIHLSSTLFAFCGILSVVVVAIPVLGIALLSTRLGRVEIISFIFLLLLTAFLFVTIYSISKKGWAYQYISKIRPSLVTVFDDMIEEHINRKQFWLTLLVSIIIEFIGILHLYICMLALGFQASLPAAIVGYIVMVILLIASPFLRGLGTIEVSLTFILGQFGFPLIAAATITLMFRFFEFWLPLIGGIISFILKKDSIILRVLPAFIILILGVVNIISSITPSIPTRLRLVRDILPEDLIVTSNALVLIFGLILVMVSIFLLQGSKRAWYVALSLTLFSILGHLLKAADYEEAILALIAGSTLFYTRDNYKLKPHPKFVRVSYWVFLYAIAAVFAYGVLGFYFMEKRHFGVEFKFVDSVKAVLKVIFFIDDKALNPLTKFGTHFEQSIYAASGLVILFIIFSLLKPYFFKPYNSPEDFVEADTLLSEKGNSALDYFKTYPDKFIYFNESRTAFISFKITRHFALVLEDPVADNAEEKIAMIKKFEERCKETGFIAAYYRVPHESLCLYKSIGKKFIPIGEEAVLDLTSFTIDGGKMKTTRSAINRLSSEGFIFKVYKGLQKEGLLQKLQTVSDNWLRDLNQKEVAFTQGVFDKTILKNQTILTIEDAEEKVYAFLNLVPDYAPGEATYDLIRKETDAPNGVLDMLLAKTFLYLKEEGFKSVNMGLAPLSGINGEDFTQKTIKYAYDNLKAFAQFKGLRKYKEKFYPSWNKKYLIYSHHYHLLQVPNALKRISEGS</sequence>
<dbReference type="Pfam" id="PF03706">
    <property type="entry name" value="LPG_synthase_TM"/>
    <property type="match status" value="1"/>
</dbReference>
<evidence type="ECO:0000256" key="12">
    <source>
        <dbReference type="ARBA" id="ARBA00031899"/>
    </source>
</evidence>
<evidence type="ECO:0000256" key="3">
    <source>
        <dbReference type="ARBA" id="ARBA00012014"/>
    </source>
</evidence>
<dbReference type="Pfam" id="PF09924">
    <property type="entry name" value="LPG_synthase_C"/>
    <property type="match status" value="1"/>
</dbReference>
<reference evidence="16 17" key="1">
    <citation type="submission" date="2020-08" db="EMBL/GenBank/DDBJ databases">
        <title>Genome sequence of Pedobacter roseus KACC 11594T.</title>
        <authorList>
            <person name="Hyun D.-W."/>
            <person name="Bae J.-W."/>
        </authorList>
    </citation>
    <scope>NUCLEOTIDE SEQUENCE [LARGE SCALE GENOMIC DNA]</scope>
    <source>
        <strain evidence="16 17">KACC 11594</strain>
    </source>
</reference>
<evidence type="ECO:0000313" key="16">
    <source>
        <dbReference type="EMBL" id="QNN44765.1"/>
    </source>
</evidence>
<dbReference type="InterPro" id="IPR016181">
    <property type="entry name" value="Acyl_CoA_acyltransferase"/>
</dbReference>
<dbReference type="InterPro" id="IPR051211">
    <property type="entry name" value="PG_lysyltransferase"/>
</dbReference>
<evidence type="ECO:0000256" key="10">
    <source>
        <dbReference type="ARBA" id="ARBA00023136"/>
    </source>
</evidence>
<feature type="transmembrane region" description="Helical" evidence="14">
    <location>
        <begin position="325"/>
        <end position="345"/>
    </location>
</feature>
<feature type="transmembrane region" description="Helical" evidence="14">
    <location>
        <begin position="366"/>
        <end position="389"/>
    </location>
</feature>
<evidence type="ECO:0000256" key="1">
    <source>
        <dbReference type="ARBA" id="ARBA00004651"/>
    </source>
</evidence>